<dbReference type="PANTHER" id="PTHR22901:SF0">
    <property type="entry name" value="SIALATE O-ACETYLESTERASE"/>
    <property type="match status" value="1"/>
</dbReference>
<keyword evidence="1" id="KW-0378">Hydrolase</keyword>
<dbReference type="PANTHER" id="PTHR22901">
    <property type="entry name" value="SIALATE O-ACETYLESTERASE"/>
    <property type="match status" value="1"/>
</dbReference>
<organism evidence="3 4">
    <name type="scientific">Luteolibacter rhizosphaerae</name>
    <dbReference type="NCBI Taxonomy" id="2989719"/>
    <lineage>
        <taxon>Bacteria</taxon>
        <taxon>Pseudomonadati</taxon>
        <taxon>Verrucomicrobiota</taxon>
        <taxon>Verrucomicrobiia</taxon>
        <taxon>Verrucomicrobiales</taxon>
        <taxon>Verrucomicrobiaceae</taxon>
        <taxon>Luteolibacter</taxon>
    </lineage>
</organism>
<evidence type="ECO:0000259" key="2">
    <source>
        <dbReference type="Pfam" id="PF03629"/>
    </source>
</evidence>
<evidence type="ECO:0000313" key="3">
    <source>
        <dbReference type="EMBL" id="MCW1912043.1"/>
    </source>
</evidence>
<reference evidence="3" key="1">
    <citation type="submission" date="2022-10" db="EMBL/GenBank/DDBJ databases">
        <title>Luteolibacter sp. GHJ8, whole genome shotgun sequencing project.</title>
        <authorList>
            <person name="Zhao G."/>
            <person name="Shen L."/>
        </authorList>
    </citation>
    <scope>NUCLEOTIDE SEQUENCE</scope>
    <source>
        <strain evidence="3">GHJ8</strain>
    </source>
</reference>
<dbReference type="Gene3D" id="3.40.50.1110">
    <property type="entry name" value="SGNH hydrolase"/>
    <property type="match status" value="1"/>
</dbReference>
<dbReference type="InterPro" id="IPR039329">
    <property type="entry name" value="SIAE"/>
</dbReference>
<dbReference type="InterPro" id="IPR036514">
    <property type="entry name" value="SGNH_hydro_sf"/>
</dbReference>
<comment type="caution">
    <text evidence="3">The sequence shown here is derived from an EMBL/GenBank/DDBJ whole genome shotgun (WGS) entry which is preliminary data.</text>
</comment>
<dbReference type="Proteomes" id="UP001165653">
    <property type="component" value="Unassembled WGS sequence"/>
</dbReference>
<dbReference type="InterPro" id="IPR005181">
    <property type="entry name" value="SASA"/>
</dbReference>
<proteinExistence type="predicted"/>
<protein>
    <submittedName>
        <fullName evidence="3">Sialate O-acetylesterase</fullName>
    </submittedName>
</protein>
<evidence type="ECO:0000313" key="4">
    <source>
        <dbReference type="Proteomes" id="UP001165653"/>
    </source>
</evidence>
<dbReference type="SUPFAM" id="SSF52266">
    <property type="entry name" value="SGNH hydrolase"/>
    <property type="match status" value="1"/>
</dbReference>
<dbReference type="RefSeq" id="WP_264510070.1">
    <property type="nucleotide sequence ID" value="NZ_JAPDDR010000001.1"/>
</dbReference>
<name>A0ABT3FWT9_9BACT</name>
<gene>
    <name evidence="3" type="ORF">OJ996_00550</name>
</gene>
<sequence>MRSILTAMWLLVMPAAALELGRAYGEHMVLPMGKEVSVRGKADARAEVILRFAGQEVKGRADGRGEWALGLAPMAACAEGKQLVVESGKERLSLGNVVVGRVYLCSGQSNMDFPLSSAVGGGSAISTAGKFPLVRVFNLTGVRTDARRYEPELLAKLDAGRNFEGRWRSAAPGAVENFSAIAWWTGLTLHERSGVPIGLVENAVGGSGTEAWLPREVIESRTMYREEFGKDWLASEKISDWARGRARDNLGERMEGNHPYKPGYLFETGVRGFAGFPFEGVLWYQGETNAEINDVEWNRSLIVDLVEGWRQGLGDPGLRFYLVQLPRIGGNDPLRRYWPEYRRAQAEAARMLKGVVLVETQDLGWESPDVHPPDKLPVAKRLAEAVMKGLR</sequence>
<accession>A0ABT3FWT9</accession>
<keyword evidence="4" id="KW-1185">Reference proteome</keyword>
<evidence type="ECO:0000256" key="1">
    <source>
        <dbReference type="ARBA" id="ARBA00022801"/>
    </source>
</evidence>
<feature type="domain" description="Sialate O-acetylesterase" evidence="2">
    <location>
        <begin position="101"/>
        <end position="386"/>
    </location>
</feature>
<dbReference type="Pfam" id="PF03629">
    <property type="entry name" value="SASA"/>
    <property type="match status" value="1"/>
</dbReference>
<dbReference type="EMBL" id="JAPDDR010000001">
    <property type="protein sequence ID" value="MCW1912043.1"/>
    <property type="molecule type" value="Genomic_DNA"/>
</dbReference>